<name>A0AA36BH56_OCTVU</name>
<accession>A0AA36BH56</accession>
<keyword evidence="4" id="KW-0732">Signal</keyword>
<dbReference type="PRINTS" id="PR00138">
    <property type="entry name" value="MATRIXIN"/>
</dbReference>
<organism evidence="11 12">
    <name type="scientific">Octopus vulgaris</name>
    <name type="common">Common octopus</name>
    <dbReference type="NCBI Taxonomy" id="6645"/>
    <lineage>
        <taxon>Eukaryota</taxon>
        <taxon>Metazoa</taxon>
        <taxon>Spiralia</taxon>
        <taxon>Lophotrochozoa</taxon>
        <taxon>Mollusca</taxon>
        <taxon>Cephalopoda</taxon>
        <taxon>Coleoidea</taxon>
        <taxon>Octopodiformes</taxon>
        <taxon>Octopoda</taxon>
        <taxon>Incirrata</taxon>
        <taxon>Octopodidae</taxon>
        <taxon>Octopus</taxon>
    </lineage>
</organism>
<feature type="binding site" evidence="9">
    <location>
        <position position="56"/>
    </location>
    <ligand>
        <name>Ca(2+)</name>
        <dbReference type="ChEBI" id="CHEBI:29108"/>
        <label>3</label>
    </ligand>
</feature>
<feature type="binding site" evidence="9">
    <location>
        <position position="72"/>
    </location>
    <ligand>
        <name>Zn(2+)</name>
        <dbReference type="ChEBI" id="CHEBI:29105"/>
        <label>2</label>
        <note>catalytic</note>
    </ligand>
</feature>
<evidence type="ECO:0000256" key="3">
    <source>
        <dbReference type="ARBA" id="ARBA00022723"/>
    </source>
</evidence>
<dbReference type="GO" id="GO:0004222">
    <property type="term" value="F:metalloendopeptidase activity"/>
    <property type="evidence" value="ECO:0007669"/>
    <property type="project" value="InterPro"/>
</dbReference>
<comment type="cofactor">
    <cofactor evidence="9">
        <name>Zn(2+)</name>
        <dbReference type="ChEBI" id="CHEBI:29105"/>
    </cofactor>
    <text evidence="9">Binds 2 Zn(2+) ions per subunit.</text>
</comment>
<comment type="cofactor">
    <cofactor evidence="9">
        <name>Ca(2+)</name>
        <dbReference type="ChEBI" id="CHEBI:29108"/>
    </cofactor>
    <text evidence="9">Can bind about 5 Ca(2+) ions per subunit.</text>
</comment>
<evidence type="ECO:0000256" key="2">
    <source>
        <dbReference type="ARBA" id="ARBA00022670"/>
    </source>
</evidence>
<protein>
    <submittedName>
        <fullName evidence="11">Metallo ase</fullName>
    </submittedName>
</protein>
<dbReference type="InterPro" id="IPR001818">
    <property type="entry name" value="Pept_M10_metallopeptidase"/>
</dbReference>
<evidence type="ECO:0000256" key="6">
    <source>
        <dbReference type="ARBA" id="ARBA00022833"/>
    </source>
</evidence>
<feature type="binding site" evidence="9">
    <location>
        <position position="82"/>
    </location>
    <ligand>
        <name>Zn(2+)</name>
        <dbReference type="ChEBI" id="CHEBI:29105"/>
        <label>2</label>
        <note>catalytic</note>
    </ligand>
</feature>
<feature type="binding site" evidence="9">
    <location>
        <position position="44"/>
    </location>
    <ligand>
        <name>Zn(2+)</name>
        <dbReference type="ChEBI" id="CHEBI:29105"/>
        <label>1</label>
    </ligand>
</feature>
<keyword evidence="7" id="KW-0482">Metalloprotease</keyword>
<dbReference type="EMBL" id="OX597829">
    <property type="protein sequence ID" value="CAI9734325.1"/>
    <property type="molecule type" value="Genomic_DNA"/>
</dbReference>
<feature type="binding site" evidence="9">
    <location>
        <position position="19"/>
    </location>
    <ligand>
        <name>Ca(2+)</name>
        <dbReference type="ChEBI" id="CHEBI:29108"/>
        <label>2</label>
    </ligand>
</feature>
<dbReference type="Proteomes" id="UP001162480">
    <property type="component" value="Chromosome 16"/>
</dbReference>
<feature type="binding site" evidence="9">
    <location>
        <position position="59"/>
    </location>
    <ligand>
        <name>Ca(2+)</name>
        <dbReference type="ChEBI" id="CHEBI:29108"/>
        <label>3</label>
    </ligand>
</feature>
<feature type="active site" evidence="8">
    <location>
        <position position="73"/>
    </location>
</feature>
<feature type="binding site" evidence="9">
    <location>
        <position position="31"/>
    </location>
    <ligand>
        <name>Zn(2+)</name>
        <dbReference type="ChEBI" id="CHEBI:29105"/>
        <label>1</label>
    </ligand>
</feature>
<dbReference type="Pfam" id="PF00413">
    <property type="entry name" value="Peptidase_M10"/>
    <property type="match status" value="1"/>
</dbReference>
<evidence type="ECO:0000313" key="12">
    <source>
        <dbReference type="Proteomes" id="UP001162480"/>
    </source>
</evidence>
<feature type="binding site" evidence="9">
    <location>
        <position position="54"/>
    </location>
    <ligand>
        <name>Zn(2+)</name>
        <dbReference type="ChEBI" id="CHEBI:29105"/>
        <label>1</label>
    </ligand>
</feature>
<evidence type="ECO:0000256" key="1">
    <source>
        <dbReference type="ARBA" id="ARBA00010370"/>
    </source>
</evidence>
<gene>
    <name evidence="11" type="ORF">OCTVUL_1B004959</name>
</gene>
<dbReference type="InterPro" id="IPR033739">
    <property type="entry name" value="M10A_MMP"/>
</dbReference>
<comment type="similarity">
    <text evidence="1">Belongs to the peptidase M10A family.</text>
</comment>
<feature type="binding site" evidence="9">
    <location>
        <position position="36"/>
    </location>
    <ligand>
        <name>Ca(2+)</name>
        <dbReference type="ChEBI" id="CHEBI:29108"/>
        <label>3</label>
    </ligand>
</feature>
<keyword evidence="2" id="KW-0645">Protease</keyword>
<dbReference type="SMART" id="SM00235">
    <property type="entry name" value="ZnMc"/>
    <property type="match status" value="1"/>
</dbReference>
<dbReference type="InterPro" id="IPR024079">
    <property type="entry name" value="MetalloPept_cat_dom_sf"/>
</dbReference>
<dbReference type="GO" id="GO:0030574">
    <property type="term" value="P:collagen catabolic process"/>
    <property type="evidence" value="ECO:0007669"/>
    <property type="project" value="TreeGrafter"/>
</dbReference>
<keyword evidence="6 9" id="KW-0862">Zinc</keyword>
<reference evidence="11" key="1">
    <citation type="submission" date="2023-08" db="EMBL/GenBank/DDBJ databases">
        <authorList>
            <person name="Alioto T."/>
            <person name="Alioto T."/>
            <person name="Gomez Garrido J."/>
        </authorList>
    </citation>
    <scope>NUCLEOTIDE SEQUENCE</scope>
</reference>
<dbReference type="AlphaFoldDB" id="A0AA36BH56"/>
<sequence>MWSEVIPLDFTELTTGAADIDVAFAVGNHGDNSNFDGKGGVLAHAFYPDKGDMHFDDDELWNNIDFHSVALHEVGHVIGLDHSEDMDSVMAPFYKGPNSNLFLTGDDIDGAQAIYDHNGGYLAFRGDRVYEFDRFGSLKPGYHSISDTFHGSQYPSYVSAAAFDANKNTSYLFAVVRIVNILLY</sequence>
<dbReference type="GO" id="GO:0006508">
    <property type="term" value="P:proteolysis"/>
    <property type="evidence" value="ECO:0007669"/>
    <property type="project" value="UniProtKB-KW"/>
</dbReference>
<dbReference type="GO" id="GO:0031012">
    <property type="term" value="C:extracellular matrix"/>
    <property type="evidence" value="ECO:0007669"/>
    <property type="project" value="InterPro"/>
</dbReference>
<evidence type="ECO:0000259" key="10">
    <source>
        <dbReference type="SMART" id="SM00235"/>
    </source>
</evidence>
<dbReference type="PANTHER" id="PTHR10201">
    <property type="entry name" value="MATRIX METALLOPROTEINASE"/>
    <property type="match status" value="1"/>
</dbReference>
<dbReference type="InterPro" id="IPR006026">
    <property type="entry name" value="Peptidase_Metallo"/>
</dbReference>
<evidence type="ECO:0000313" key="11">
    <source>
        <dbReference type="EMBL" id="CAI9734325.1"/>
    </source>
</evidence>
<feature type="binding site" evidence="9">
    <location>
        <position position="52"/>
    </location>
    <ligand>
        <name>Ca(2+)</name>
        <dbReference type="ChEBI" id="CHEBI:29108"/>
        <label>2</label>
    </ligand>
</feature>
<feature type="binding site" evidence="9">
    <location>
        <position position="57"/>
    </location>
    <ligand>
        <name>Ca(2+)</name>
        <dbReference type="ChEBI" id="CHEBI:29108"/>
        <label>1</label>
    </ligand>
</feature>
<keyword evidence="3 9" id="KW-0479">Metal-binding</keyword>
<dbReference type="CDD" id="cd04278">
    <property type="entry name" value="ZnMc_MMP"/>
    <property type="match status" value="1"/>
</dbReference>
<dbReference type="InterPro" id="IPR021190">
    <property type="entry name" value="Pept_M10A"/>
</dbReference>
<dbReference type="SUPFAM" id="SSF55486">
    <property type="entry name" value="Metalloproteases ('zincins'), catalytic domain"/>
    <property type="match status" value="1"/>
</dbReference>
<feature type="domain" description="Peptidase metallopeptidase" evidence="10">
    <location>
        <begin position="1"/>
        <end position="117"/>
    </location>
</feature>
<keyword evidence="5" id="KW-0378">Hydrolase</keyword>
<keyword evidence="9" id="KW-0106">Calcium</keyword>
<evidence type="ECO:0000256" key="5">
    <source>
        <dbReference type="ARBA" id="ARBA00022801"/>
    </source>
</evidence>
<feature type="binding site" evidence="9">
    <location>
        <position position="29"/>
    </location>
    <ligand>
        <name>Zn(2+)</name>
        <dbReference type="ChEBI" id="CHEBI:29105"/>
        <label>1</label>
    </ligand>
</feature>
<feature type="binding site" evidence="9">
    <location>
        <position position="76"/>
    </location>
    <ligand>
        <name>Zn(2+)</name>
        <dbReference type="ChEBI" id="CHEBI:29105"/>
        <label>2</label>
        <note>catalytic</note>
    </ligand>
</feature>
<dbReference type="Gene3D" id="3.40.390.10">
    <property type="entry name" value="Collagenase (Catalytic Domain)"/>
    <property type="match status" value="1"/>
</dbReference>
<evidence type="ECO:0000256" key="8">
    <source>
        <dbReference type="PIRSR" id="PIRSR621190-1"/>
    </source>
</evidence>
<keyword evidence="12" id="KW-1185">Reference proteome</keyword>
<feature type="binding site" evidence="9">
    <location>
        <position position="59"/>
    </location>
    <ligand>
        <name>Ca(2+)</name>
        <dbReference type="ChEBI" id="CHEBI:29108"/>
        <label>1</label>
    </ligand>
</feature>
<evidence type="ECO:0000256" key="7">
    <source>
        <dbReference type="ARBA" id="ARBA00023049"/>
    </source>
</evidence>
<proteinExistence type="inferred from homology"/>
<dbReference type="GO" id="GO:0005615">
    <property type="term" value="C:extracellular space"/>
    <property type="evidence" value="ECO:0007669"/>
    <property type="project" value="TreeGrafter"/>
</dbReference>
<dbReference type="PANTHER" id="PTHR10201:SF291">
    <property type="entry name" value="MATRIX METALLOPROTEINASE 1, ISOFORM C-RELATED"/>
    <property type="match status" value="1"/>
</dbReference>
<feature type="binding site" evidence="9">
    <location>
        <position position="90"/>
    </location>
    <ligand>
        <name>Zn(2+)</name>
        <dbReference type="ChEBI" id="CHEBI:29105"/>
        <label>2</label>
        <note>catalytic</note>
    </ligand>
</feature>
<feature type="binding site" evidence="9">
    <location>
        <position position="37"/>
    </location>
    <ligand>
        <name>Ca(2+)</name>
        <dbReference type="ChEBI" id="CHEBI:29108"/>
        <label>3</label>
    </ligand>
</feature>
<evidence type="ECO:0000256" key="9">
    <source>
        <dbReference type="PIRSR" id="PIRSR621190-2"/>
    </source>
</evidence>
<dbReference type="GO" id="GO:0008270">
    <property type="term" value="F:zinc ion binding"/>
    <property type="evidence" value="ECO:0007669"/>
    <property type="project" value="InterPro"/>
</dbReference>
<evidence type="ECO:0000256" key="4">
    <source>
        <dbReference type="ARBA" id="ARBA00022729"/>
    </source>
</evidence>
<dbReference type="GO" id="GO:0030198">
    <property type="term" value="P:extracellular matrix organization"/>
    <property type="evidence" value="ECO:0007669"/>
    <property type="project" value="TreeGrafter"/>
</dbReference>